<dbReference type="Pfam" id="PF13884">
    <property type="entry name" value="Peptidase_S74"/>
    <property type="match status" value="1"/>
</dbReference>
<accession>A0A6C0LK95</accession>
<dbReference type="AlphaFoldDB" id="A0A6C0LK95"/>
<proteinExistence type="predicted"/>
<reference evidence="2" key="1">
    <citation type="journal article" date="2020" name="Nature">
        <title>Giant virus diversity and host interactions through global metagenomics.</title>
        <authorList>
            <person name="Schulz F."/>
            <person name="Roux S."/>
            <person name="Paez-Espino D."/>
            <person name="Jungbluth S."/>
            <person name="Walsh D.A."/>
            <person name="Denef V.J."/>
            <person name="McMahon K.D."/>
            <person name="Konstantinidis K.T."/>
            <person name="Eloe-Fadrosh E.A."/>
            <person name="Kyrpides N.C."/>
            <person name="Woyke T."/>
        </authorList>
    </citation>
    <scope>NUCLEOTIDE SEQUENCE</scope>
    <source>
        <strain evidence="2">GVMAG-M-3300027963-21</strain>
    </source>
</reference>
<dbReference type="EMBL" id="MN740526">
    <property type="protein sequence ID" value="QHU31346.1"/>
    <property type="molecule type" value="Genomic_DNA"/>
</dbReference>
<sequence length="288" mass="31165">MNIIQGLIETGNVGRPGWRIVNNNGAFGVVNNLSSNVFTILKDGTIGLGSNVPANLISTFSSNINVVANYGGSVSTDVVVKETQYASNYIFSTSNILASKINSIPIPWTSGSSNIYNLSCNVGIGTTNPAVKLHVIGGDIACAGNISAYYSDERLKTKVCDITEPLEIIDKLNGFYYIPNALAYRNGITHNTQEVGLSAQDVQSVLPEIVKLAPFDLARDEDDNMVSKSGENYLTISYERLAPVFVEAIKELKKDKCVLNEKYDNLLQDITLLKQKIDGVSESVSESV</sequence>
<evidence type="ECO:0000259" key="1">
    <source>
        <dbReference type="PROSITE" id="PS51688"/>
    </source>
</evidence>
<organism evidence="2">
    <name type="scientific">viral metagenome</name>
    <dbReference type="NCBI Taxonomy" id="1070528"/>
    <lineage>
        <taxon>unclassified sequences</taxon>
        <taxon>metagenomes</taxon>
        <taxon>organismal metagenomes</taxon>
    </lineage>
</organism>
<evidence type="ECO:0000313" key="2">
    <source>
        <dbReference type="EMBL" id="QHU31346.1"/>
    </source>
</evidence>
<name>A0A6C0LK95_9ZZZZ</name>
<dbReference type="PROSITE" id="PS51688">
    <property type="entry name" value="ICA"/>
    <property type="match status" value="1"/>
</dbReference>
<protein>
    <recommendedName>
        <fullName evidence="1">Peptidase S74 domain-containing protein</fullName>
    </recommendedName>
</protein>
<dbReference type="InterPro" id="IPR030392">
    <property type="entry name" value="S74_ICA"/>
</dbReference>
<feature type="domain" description="Peptidase S74" evidence="1">
    <location>
        <begin position="151"/>
        <end position="270"/>
    </location>
</feature>